<dbReference type="InterPro" id="IPR009491">
    <property type="entry name" value="DUF1107"/>
</dbReference>
<gene>
    <name evidence="1" type="ORF">EV690_0466</name>
</gene>
<evidence type="ECO:0000313" key="1">
    <source>
        <dbReference type="EMBL" id="TCK61468.1"/>
    </source>
</evidence>
<name>A0A4R1KAF2_9GAMM</name>
<dbReference type="Gene3D" id="3.30.1910.10">
    <property type="entry name" value="so0334 like domain"/>
    <property type="match status" value="1"/>
</dbReference>
<dbReference type="Proteomes" id="UP000295565">
    <property type="component" value="Unassembled WGS sequence"/>
</dbReference>
<comment type="caution">
    <text evidence="1">The sequence shown here is derived from an EMBL/GenBank/DDBJ whole genome shotgun (WGS) entry which is preliminary data.</text>
</comment>
<accession>A0A4R1KAF2</accession>
<dbReference type="RefSeq" id="WP_131911329.1">
    <property type="nucleotide sequence ID" value="NZ_OU594967.1"/>
</dbReference>
<dbReference type="Pfam" id="PF06526">
    <property type="entry name" value="DUF1107"/>
    <property type="match status" value="1"/>
</dbReference>
<dbReference type="AlphaFoldDB" id="A0A4R1KAF2"/>
<protein>
    <submittedName>
        <fullName evidence="1">Uncharacterized protein DUF1107</fullName>
    </submittedName>
</protein>
<dbReference type="OrthoDB" id="5588896at2"/>
<keyword evidence="2" id="KW-1185">Reference proteome</keyword>
<evidence type="ECO:0000313" key="2">
    <source>
        <dbReference type="Proteomes" id="UP000295565"/>
    </source>
</evidence>
<sequence length="71" mass="8524">MKIFKKYSPKHIARYVKAFFKGRIYIQGRGAYEFDHGKLIMLKDYQTPKHRRTVSEINHCIDQFNHDHEAA</sequence>
<reference evidence="1 2" key="1">
    <citation type="submission" date="2019-03" db="EMBL/GenBank/DDBJ databases">
        <title>Genomic Encyclopedia of Type Strains, Phase IV (KMG-IV): sequencing the most valuable type-strain genomes for metagenomic binning, comparative biology and taxonomic classification.</title>
        <authorList>
            <person name="Goeker M."/>
        </authorList>
    </citation>
    <scope>NUCLEOTIDE SEQUENCE [LARGE SCALE GENOMIC DNA]</scope>
    <source>
        <strain evidence="1 2">DSM 18577</strain>
    </source>
</reference>
<dbReference type="EMBL" id="SMGD01000005">
    <property type="protein sequence ID" value="TCK61468.1"/>
    <property type="molecule type" value="Genomic_DNA"/>
</dbReference>
<proteinExistence type="predicted"/>
<organism evidence="1 2">
    <name type="scientific">Celerinatantimonas diazotrophica</name>
    <dbReference type="NCBI Taxonomy" id="412034"/>
    <lineage>
        <taxon>Bacteria</taxon>
        <taxon>Pseudomonadati</taxon>
        <taxon>Pseudomonadota</taxon>
        <taxon>Gammaproteobacteria</taxon>
        <taxon>Celerinatantimonadaceae</taxon>
        <taxon>Celerinatantimonas</taxon>
    </lineage>
</organism>